<comment type="caution">
    <text evidence="1">The sequence shown here is derived from an EMBL/GenBank/DDBJ whole genome shotgun (WGS) entry which is preliminary data.</text>
</comment>
<evidence type="ECO:0000313" key="2">
    <source>
        <dbReference type="Proteomes" id="UP000314294"/>
    </source>
</evidence>
<evidence type="ECO:0000313" key="1">
    <source>
        <dbReference type="EMBL" id="TNN51592.1"/>
    </source>
</evidence>
<dbReference type="Proteomes" id="UP000314294">
    <property type="component" value="Unassembled WGS sequence"/>
</dbReference>
<organism evidence="1 2">
    <name type="scientific">Liparis tanakae</name>
    <name type="common">Tanaka's snailfish</name>
    <dbReference type="NCBI Taxonomy" id="230148"/>
    <lineage>
        <taxon>Eukaryota</taxon>
        <taxon>Metazoa</taxon>
        <taxon>Chordata</taxon>
        <taxon>Craniata</taxon>
        <taxon>Vertebrata</taxon>
        <taxon>Euteleostomi</taxon>
        <taxon>Actinopterygii</taxon>
        <taxon>Neopterygii</taxon>
        <taxon>Teleostei</taxon>
        <taxon>Neoteleostei</taxon>
        <taxon>Acanthomorphata</taxon>
        <taxon>Eupercaria</taxon>
        <taxon>Perciformes</taxon>
        <taxon>Cottioidei</taxon>
        <taxon>Cottales</taxon>
        <taxon>Liparidae</taxon>
        <taxon>Liparis</taxon>
    </lineage>
</organism>
<sequence>MFGKEDELRSLTLDCSRGKAGLSSAAPHVPINVNTIDMFVARPAQLKGENKSTEPMPSVCSPGLHTCASSLISCRLPPQLLLISN</sequence>
<keyword evidence="2" id="KW-1185">Reference proteome</keyword>
<protein>
    <submittedName>
        <fullName evidence="1">Uncharacterized protein</fullName>
    </submittedName>
</protein>
<reference evidence="1 2" key="1">
    <citation type="submission" date="2019-03" db="EMBL/GenBank/DDBJ databases">
        <title>First draft genome of Liparis tanakae, snailfish: a comprehensive survey of snailfish specific genes.</title>
        <authorList>
            <person name="Kim W."/>
            <person name="Song I."/>
            <person name="Jeong J.-H."/>
            <person name="Kim D."/>
            <person name="Kim S."/>
            <person name="Ryu S."/>
            <person name="Song J.Y."/>
            <person name="Lee S.K."/>
        </authorList>
    </citation>
    <scope>NUCLEOTIDE SEQUENCE [LARGE SCALE GENOMIC DNA]</scope>
    <source>
        <tissue evidence="1">Muscle</tissue>
    </source>
</reference>
<proteinExistence type="predicted"/>
<dbReference type="AlphaFoldDB" id="A0A4Z2GFZ9"/>
<accession>A0A4Z2GFZ9</accession>
<name>A0A4Z2GFZ9_9TELE</name>
<dbReference type="EMBL" id="SRLO01000577">
    <property type="protein sequence ID" value="TNN51592.1"/>
    <property type="molecule type" value="Genomic_DNA"/>
</dbReference>
<gene>
    <name evidence="1" type="ORF">EYF80_038231</name>
</gene>